<dbReference type="InterPro" id="IPR021670">
    <property type="entry name" value="DUF3256"/>
</dbReference>
<gene>
    <name evidence="2" type="ORF">A4V02_00420</name>
    <name evidence="3" type="ORF">E5333_05305</name>
</gene>
<protein>
    <submittedName>
        <fullName evidence="3">DUF3256 family protein</fullName>
    </submittedName>
</protein>
<feature type="chain" id="PRO_5008529185" evidence="1">
    <location>
        <begin position="18"/>
        <end position="208"/>
    </location>
</feature>
<reference evidence="4" key="1">
    <citation type="submission" date="2016-04" db="EMBL/GenBank/DDBJ databases">
        <title>Complete Genome Sequences of Twelve Strains of a Stable Defined Moderately Diverse Mouse Microbiota 2 (sDMDMm2).</title>
        <authorList>
            <person name="Uchimura Y."/>
            <person name="Wyss M."/>
            <person name="Brugiroux S."/>
            <person name="Limenitakis J.P."/>
            <person name="Stecher B."/>
            <person name="McCoy K.D."/>
            <person name="Macpherson A.J."/>
        </authorList>
    </citation>
    <scope>NUCLEOTIDE SEQUENCE [LARGE SCALE GENOMIC DNA]</scope>
    <source>
        <strain evidence="4">YL27</strain>
    </source>
</reference>
<organism evidence="2 4">
    <name type="scientific">Muribaculum intestinale</name>
    <dbReference type="NCBI Taxonomy" id="1796646"/>
    <lineage>
        <taxon>Bacteria</taxon>
        <taxon>Pseudomonadati</taxon>
        <taxon>Bacteroidota</taxon>
        <taxon>Bacteroidia</taxon>
        <taxon>Bacteroidales</taxon>
        <taxon>Muribaculaceae</taxon>
        <taxon>Muribaculum</taxon>
    </lineage>
</organism>
<evidence type="ECO:0000313" key="3">
    <source>
        <dbReference type="EMBL" id="TGY74895.1"/>
    </source>
</evidence>
<feature type="signal peptide" evidence="1">
    <location>
        <begin position="1"/>
        <end position="17"/>
    </location>
</feature>
<dbReference type="EMBL" id="SRYD01000016">
    <property type="protein sequence ID" value="TGY74895.1"/>
    <property type="molecule type" value="Genomic_DNA"/>
</dbReference>
<accession>A0A1B1S6D9</accession>
<dbReference type="Proteomes" id="UP000186351">
    <property type="component" value="Chromosome"/>
</dbReference>
<dbReference type="OrthoDB" id="1098697at2"/>
<evidence type="ECO:0000256" key="1">
    <source>
        <dbReference type="SAM" id="SignalP"/>
    </source>
</evidence>
<proteinExistence type="predicted"/>
<dbReference type="SUPFAM" id="SSF160925">
    <property type="entry name" value="PG1388-like"/>
    <property type="match status" value="1"/>
</dbReference>
<dbReference type="Proteomes" id="UP000306630">
    <property type="component" value="Unassembled WGS sequence"/>
</dbReference>
<evidence type="ECO:0000313" key="5">
    <source>
        <dbReference type="Proteomes" id="UP000306630"/>
    </source>
</evidence>
<evidence type="ECO:0000313" key="4">
    <source>
        <dbReference type="Proteomes" id="UP000186351"/>
    </source>
</evidence>
<sequence length="208" mass="22704">MRRLIIFIAAMASFAMAYPQLTATEAFSSAPASVLPLIDYITRLDMIDYYNSGSATASKNVMQGQSRITALSPMSVSVSVTSGSECQIALLPMRGDTAIVCIETVMTPTPDSRVSVYDRDWKPLSGSSFAMPAVSAWLTPEGKKQADVVESQVPFMLASAQYSPETDTLVLTNRLSDFLSDDVYGLVKPYLLPSITYKWNSSRFVPVK</sequence>
<keyword evidence="1" id="KW-0732">Signal</keyword>
<dbReference type="EMBL" id="CP015402">
    <property type="protein sequence ID" value="ANU62360.1"/>
    <property type="molecule type" value="Genomic_DNA"/>
</dbReference>
<name>A0A1B1S6D9_9BACT</name>
<accession>A0A1Z2XFG8</accession>
<dbReference type="STRING" id="1796646.A4V02_00420"/>
<reference evidence="3 5" key="3">
    <citation type="submission" date="2019-04" db="EMBL/GenBank/DDBJ databases">
        <title>Microbes associate with the intestines of laboratory mice.</title>
        <authorList>
            <person name="Navarre W."/>
            <person name="Wong E."/>
            <person name="Huang K."/>
            <person name="Tropini C."/>
            <person name="Ng K."/>
            <person name="Yu B."/>
        </authorList>
    </citation>
    <scope>NUCLEOTIDE SEQUENCE [LARGE SCALE GENOMIC DNA]</scope>
    <source>
        <strain evidence="3 5">NM06_A21</strain>
    </source>
</reference>
<dbReference type="KEGG" id="pary:A4V02_00420"/>
<reference evidence="2" key="2">
    <citation type="submission" date="2017-04" db="EMBL/GenBank/DDBJ databases">
        <title>Complete Genome Sequences of Twelve Strains of a Stable Defined Moderately Diverse Mouse Microbiota 2 (sDMDMm2).</title>
        <authorList>
            <person name="Uchimura Y."/>
            <person name="Wyss M."/>
            <person name="Brugiroux S."/>
            <person name="Limenitakis J.P."/>
            <person name="Stecher B."/>
            <person name="McCoy K.D."/>
            <person name="Macpherson A.J."/>
        </authorList>
    </citation>
    <scope>NUCLEOTIDE SEQUENCE</scope>
    <source>
        <strain evidence="2">YL27</strain>
    </source>
</reference>
<evidence type="ECO:0000313" key="2">
    <source>
        <dbReference type="EMBL" id="ANU62360.1"/>
    </source>
</evidence>
<dbReference type="Pfam" id="PF11644">
    <property type="entry name" value="DUF3256"/>
    <property type="match status" value="1"/>
</dbReference>
<keyword evidence="4" id="KW-1185">Reference proteome</keyword>
<dbReference type="GeneID" id="65535300"/>
<dbReference type="AlphaFoldDB" id="A0A1B1S6D9"/>
<dbReference type="RefSeq" id="WP_068959760.1">
    <property type="nucleotide sequence ID" value="NZ_CAJTAP010000016.1"/>
</dbReference>